<dbReference type="SUPFAM" id="SSF89562">
    <property type="entry name" value="RraA-like"/>
    <property type="match status" value="1"/>
</dbReference>
<evidence type="ECO:0000256" key="7">
    <source>
        <dbReference type="ARBA" id="ARBA00016549"/>
    </source>
</evidence>
<dbReference type="AlphaFoldDB" id="A0A9X8REC3"/>
<keyword evidence="13" id="KW-0460">Magnesium</keyword>
<dbReference type="EC" id="4.1.3.17" evidence="5"/>
<dbReference type="GO" id="GO:0046872">
    <property type="term" value="F:metal ion binding"/>
    <property type="evidence" value="ECO:0007669"/>
    <property type="project" value="UniProtKB-KW"/>
</dbReference>
<evidence type="ECO:0000256" key="3">
    <source>
        <dbReference type="ARBA" id="ARBA00008621"/>
    </source>
</evidence>
<accession>A0A9X8REC3</accession>
<dbReference type="InterPro" id="IPR036704">
    <property type="entry name" value="RraA/RraA-like_sf"/>
</dbReference>
<evidence type="ECO:0000256" key="9">
    <source>
        <dbReference type="ARBA" id="ARBA00029596"/>
    </source>
</evidence>
<name>A0A9X8REC3_9BACI</name>
<evidence type="ECO:0000256" key="5">
    <source>
        <dbReference type="ARBA" id="ARBA00012213"/>
    </source>
</evidence>
<dbReference type="GO" id="GO:0008948">
    <property type="term" value="F:oxaloacetate decarboxylase activity"/>
    <property type="evidence" value="ECO:0007669"/>
    <property type="project" value="UniProtKB-EC"/>
</dbReference>
<evidence type="ECO:0000256" key="13">
    <source>
        <dbReference type="PIRSR" id="PIRSR605493-1"/>
    </source>
</evidence>
<dbReference type="PANTHER" id="PTHR33254">
    <property type="entry name" value="4-HYDROXY-4-METHYL-2-OXOGLUTARATE ALDOLASE 3-RELATED"/>
    <property type="match status" value="1"/>
</dbReference>
<organism evidence="14 15">
    <name type="scientific">Peribacillus simplex</name>
    <dbReference type="NCBI Taxonomy" id="1478"/>
    <lineage>
        <taxon>Bacteria</taxon>
        <taxon>Bacillati</taxon>
        <taxon>Bacillota</taxon>
        <taxon>Bacilli</taxon>
        <taxon>Bacillales</taxon>
        <taxon>Bacillaceae</taxon>
        <taxon>Peribacillus</taxon>
    </lineage>
</organism>
<keyword evidence="13" id="KW-0479">Metal-binding</keyword>
<evidence type="ECO:0000256" key="11">
    <source>
        <dbReference type="ARBA" id="ARBA00032305"/>
    </source>
</evidence>
<evidence type="ECO:0000256" key="1">
    <source>
        <dbReference type="ARBA" id="ARBA00001342"/>
    </source>
</evidence>
<protein>
    <recommendedName>
        <fullName evidence="7">Putative 4-hydroxy-4-methyl-2-oxoglutarate aldolase</fullName>
        <ecNumber evidence="6">4.1.1.112</ecNumber>
        <ecNumber evidence="5">4.1.3.17</ecNumber>
    </recommendedName>
    <alternativeName>
        <fullName evidence="11">Oxaloacetate decarboxylase</fullName>
    </alternativeName>
    <alternativeName>
        <fullName evidence="9">Regulator of ribonuclease activity homolog</fullName>
    </alternativeName>
    <alternativeName>
        <fullName evidence="10">RraA-like protein</fullName>
    </alternativeName>
</protein>
<dbReference type="InterPro" id="IPR005493">
    <property type="entry name" value="RraA/RraA-like"/>
</dbReference>
<comment type="catalytic activity">
    <reaction evidence="1">
        <text>4-hydroxy-4-methyl-2-oxoglutarate = 2 pyruvate</text>
        <dbReference type="Rhea" id="RHEA:22748"/>
        <dbReference type="ChEBI" id="CHEBI:15361"/>
        <dbReference type="ChEBI" id="CHEBI:58276"/>
        <dbReference type="EC" id="4.1.3.17"/>
    </reaction>
</comment>
<comment type="cofactor">
    <cofactor evidence="13">
        <name>Mg(2+)</name>
        <dbReference type="ChEBI" id="CHEBI:18420"/>
    </cofactor>
</comment>
<dbReference type="GO" id="GO:0047443">
    <property type="term" value="F:4-hydroxy-4-methyl-2-oxoglutarate aldolase activity"/>
    <property type="evidence" value="ECO:0007669"/>
    <property type="project" value="UniProtKB-EC"/>
</dbReference>
<evidence type="ECO:0000256" key="12">
    <source>
        <dbReference type="ARBA" id="ARBA00047973"/>
    </source>
</evidence>
<comment type="caution">
    <text evidence="14">The sequence shown here is derived from an EMBL/GenBank/DDBJ whole genome shotgun (WGS) entry which is preliminary data.</text>
</comment>
<evidence type="ECO:0000256" key="6">
    <source>
        <dbReference type="ARBA" id="ARBA00012947"/>
    </source>
</evidence>
<comment type="cofactor">
    <cofactor evidence="2">
        <name>a divalent metal cation</name>
        <dbReference type="ChEBI" id="CHEBI:60240"/>
    </cofactor>
</comment>
<comment type="catalytic activity">
    <reaction evidence="12">
        <text>oxaloacetate + H(+) = pyruvate + CO2</text>
        <dbReference type="Rhea" id="RHEA:15641"/>
        <dbReference type="ChEBI" id="CHEBI:15361"/>
        <dbReference type="ChEBI" id="CHEBI:15378"/>
        <dbReference type="ChEBI" id="CHEBI:16452"/>
        <dbReference type="ChEBI" id="CHEBI:16526"/>
        <dbReference type="EC" id="4.1.1.112"/>
    </reaction>
</comment>
<dbReference type="EMBL" id="FTMX01000012">
    <property type="protein sequence ID" value="SIS07632.1"/>
    <property type="molecule type" value="Genomic_DNA"/>
</dbReference>
<evidence type="ECO:0000256" key="2">
    <source>
        <dbReference type="ARBA" id="ARBA00001968"/>
    </source>
</evidence>
<evidence type="ECO:0000256" key="10">
    <source>
        <dbReference type="ARBA" id="ARBA00030169"/>
    </source>
</evidence>
<comment type="similarity">
    <text evidence="3">Belongs to the class II aldolase/RraA-like family.</text>
</comment>
<dbReference type="EC" id="4.1.1.112" evidence="6"/>
<comment type="function">
    <text evidence="8">Catalyzes the aldol cleavage of 4-hydroxy-4-methyl-2-oxoglutarate (HMG) into 2 molecules of pyruvate. Also contains a secondary oxaloacetate (OAA) decarboxylase activity due to the common pyruvate enolate transition state formed following C-C bond cleavage in the retro-aldol and decarboxylation reactions.</text>
</comment>
<dbReference type="Gene3D" id="3.50.30.40">
    <property type="entry name" value="Ribonuclease E inhibitor RraA/RraA-like"/>
    <property type="match status" value="1"/>
</dbReference>
<comment type="subunit">
    <text evidence="4">Homotrimer.</text>
</comment>
<feature type="binding site" evidence="13">
    <location>
        <position position="130"/>
    </location>
    <ligand>
        <name>Mg(2+)</name>
        <dbReference type="ChEBI" id="CHEBI:18420"/>
    </ligand>
</feature>
<evidence type="ECO:0000313" key="14">
    <source>
        <dbReference type="EMBL" id="SIS07632.1"/>
    </source>
</evidence>
<dbReference type="CDD" id="cd16841">
    <property type="entry name" value="RraA_family"/>
    <property type="match status" value="1"/>
</dbReference>
<sequence>MIDSVYRERMNVMITVNSITPRPKLEEVKKLGNISPSDYGHHLNFQLISTKKIKPLFPIENTFAGPAVTVRIPPNDGLLVYKALDLVQPGDVVVIDMNEEERFACWGEITTRVAMEKGAIAAIINGPVTDTKIINNLQFTVFSYAISPLTTKVYSIDGDVNVPVSISGCIVNPGDIIVGSNDGLLVVPQEETLSFIEIGKKEEEADEKRRQELQALGVEKYLRRFDPLWEKMLVNNQN</sequence>
<evidence type="ECO:0000313" key="15">
    <source>
        <dbReference type="Proteomes" id="UP000185829"/>
    </source>
</evidence>
<gene>
    <name evidence="14" type="ORF">SAMN05878482_11215</name>
</gene>
<dbReference type="Pfam" id="PF03737">
    <property type="entry name" value="RraA-like"/>
    <property type="match status" value="1"/>
</dbReference>
<evidence type="ECO:0000256" key="8">
    <source>
        <dbReference type="ARBA" id="ARBA00025046"/>
    </source>
</evidence>
<proteinExistence type="inferred from homology"/>
<dbReference type="PANTHER" id="PTHR33254:SF4">
    <property type="entry name" value="4-HYDROXY-4-METHYL-2-OXOGLUTARATE ALDOLASE 3-RELATED"/>
    <property type="match status" value="1"/>
</dbReference>
<dbReference type="Proteomes" id="UP000185829">
    <property type="component" value="Unassembled WGS sequence"/>
</dbReference>
<reference evidence="14 15" key="1">
    <citation type="submission" date="2017-01" db="EMBL/GenBank/DDBJ databases">
        <authorList>
            <person name="Varghese N."/>
            <person name="Submissions S."/>
        </authorList>
    </citation>
    <scope>NUCLEOTIDE SEQUENCE [LARGE SCALE GENOMIC DNA]</scope>
    <source>
        <strain evidence="14 15">RUG2-6</strain>
    </source>
</reference>
<evidence type="ECO:0000256" key="4">
    <source>
        <dbReference type="ARBA" id="ARBA00011233"/>
    </source>
</evidence>